<keyword evidence="1" id="KW-0548">Nucleotidyltransferase</keyword>
<dbReference type="InterPro" id="IPR050793">
    <property type="entry name" value="CMP-NeuNAc_synthase"/>
</dbReference>
<reference evidence="2" key="1">
    <citation type="submission" date="2017-09" db="EMBL/GenBank/DDBJ databases">
        <title>Depth-based differentiation of microbial function through sediment-hosted aquifers and enrichment of novel symbionts in the deep terrestrial subsurface.</title>
        <authorList>
            <person name="Probst A.J."/>
            <person name="Ladd B."/>
            <person name="Jarett J.K."/>
            <person name="Geller-Mcgrath D.E."/>
            <person name="Sieber C.M.K."/>
            <person name="Emerson J.B."/>
            <person name="Anantharaman K."/>
            <person name="Thomas B.C."/>
            <person name="Malmstrom R."/>
            <person name="Stieglmeier M."/>
            <person name="Klingl A."/>
            <person name="Woyke T."/>
            <person name="Ryan C.M."/>
            <person name="Banfield J.F."/>
        </authorList>
    </citation>
    <scope>NUCLEOTIDE SEQUENCE [LARGE SCALE GENOMIC DNA]</scope>
</reference>
<dbReference type="InterPro" id="IPR003329">
    <property type="entry name" value="Cytidylyl_trans"/>
</dbReference>
<organism evidence="1 2">
    <name type="scientific">Candidatus Zambryskibacteria bacterium CG_4_9_14_3_um_filter_40_16</name>
    <dbReference type="NCBI Taxonomy" id="1975111"/>
    <lineage>
        <taxon>Bacteria</taxon>
        <taxon>Candidatus Zambryskiibacteriota</taxon>
    </lineage>
</organism>
<accession>A0A2M7WV37</accession>
<dbReference type="AlphaFoldDB" id="A0A2M7WV37"/>
<proteinExistence type="predicted"/>
<sequence length="145" mass="16075">MKIIGIIPARKGSKSIPLKNLKDFCGNPLIAWSIISAKKSKLDRVIVSTDSTEIAKIAKSFGAETPYLQPANISGDAVGMETILKYAYEWLINKEDYKPDALMLLQSTSPLRQTFQIDEMIKIFKETNADSVVAVNETPANHTPY</sequence>
<comment type="caution">
    <text evidence="1">The sequence shown here is derived from an EMBL/GenBank/DDBJ whole genome shotgun (WGS) entry which is preliminary data.</text>
</comment>
<name>A0A2M7WV37_9BACT</name>
<evidence type="ECO:0000313" key="2">
    <source>
        <dbReference type="Proteomes" id="UP000231487"/>
    </source>
</evidence>
<keyword evidence="1" id="KW-0808">Transferase</keyword>
<evidence type="ECO:0000313" key="1">
    <source>
        <dbReference type="EMBL" id="PJA34158.1"/>
    </source>
</evidence>
<dbReference type="EMBL" id="PFXE01000010">
    <property type="protein sequence ID" value="PJA34158.1"/>
    <property type="molecule type" value="Genomic_DNA"/>
</dbReference>
<dbReference type="Pfam" id="PF02348">
    <property type="entry name" value="CTP_transf_3"/>
    <property type="match status" value="1"/>
</dbReference>
<gene>
    <name evidence="1" type="ORF">CO184_00440</name>
</gene>
<dbReference type="Proteomes" id="UP000231487">
    <property type="component" value="Unassembled WGS sequence"/>
</dbReference>
<dbReference type="InterPro" id="IPR029044">
    <property type="entry name" value="Nucleotide-diphossugar_trans"/>
</dbReference>
<dbReference type="PANTHER" id="PTHR21485">
    <property type="entry name" value="HAD SUPERFAMILY MEMBERS CMAS AND KDSC"/>
    <property type="match status" value="1"/>
</dbReference>
<feature type="non-terminal residue" evidence="1">
    <location>
        <position position="145"/>
    </location>
</feature>
<dbReference type="GO" id="GO:0008781">
    <property type="term" value="F:N-acylneuraminate cytidylyltransferase activity"/>
    <property type="evidence" value="ECO:0007669"/>
    <property type="project" value="TreeGrafter"/>
</dbReference>
<dbReference type="PANTHER" id="PTHR21485:SF3">
    <property type="entry name" value="N-ACYLNEURAMINATE CYTIDYLYLTRANSFERASE"/>
    <property type="match status" value="1"/>
</dbReference>
<dbReference type="Gene3D" id="3.90.550.10">
    <property type="entry name" value="Spore Coat Polysaccharide Biosynthesis Protein SpsA, Chain A"/>
    <property type="match status" value="1"/>
</dbReference>
<protein>
    <submittedName>
        <fullName evidence="1">Acylneuraminate cytidylyltransferase family protein</fullName>
    </submittedName>
</protein>
<dbReference type="CDD" id="cd02513">
    <property type="entry name" value="CMP-NeuAc_Synthase"/>
    <property type="match status" value="1"/>
</dbReference>
<dbReference type="SUPFAM" id="SSF53448">
    <property type="entry name" value="Nucleotide-diphospho-sugar transferases"/>
    <property type="match status" value="1"/>
</dbReference>